<proteinExistence type="predicted"/>
<organism evidence="1 2">
    <name type="scientific">Vagococcus fluvialis bH819</name>
    <dbReference type="NCBI Taxonomy" id="1255619"/>
    <lineage>
        <taxon>Bacteria</taxon>
        <taxon>Bacillati</taxon>
        <taxon>Bacillota</taxon>
        <taxon>Bacilli</taxon>
        <taxon>Lactobacillales</taxon>
        <taxon>Enterococcaceae</taxon>
        <taxon>Vagococcus</taxon>
    </lineage>
</organism>
<keyword evidence="2" id="KW-1185">Reference proteome</keyword>
<evidence type="ECO:0000313" key="1">
    <source>
        <dbReference type="EMBL" id="SLM84797.1"/>
    </source>
</evidence>
<evidence type="ECO:0000313" key="2">
    <source>
        <dbReference type="Proteomes" id="UP000195918"/>
    </source>
</evidence>
<accession>A0A1X6WKL9</accession>
<evidence type="ECO:0008006" key="3">
    <source>
        <dbReference type="Google" id="ProtNLM"/>
    </source>
</evidence>
<dbReference type="AlphaFoldDB" id="A0A1X6WKL9"/>
<protein>
    <recommendedName>
        <fullName evidence="3">Hydroxymethylpyrimidine ABC transporter, substrate-binding component</fullName>
    </recommendedName>
</protein>
<dbReference type="Gene3D" id="3.40.190.10">
    <property type="entry name" value="Periplasmic binding protein-like II"/>
    <property type="match status" value="2"/>
</dbReference>
<dbReference type="OrthoDB" id="1886799at2"/>
<dbReference type="Proteomes" id="UP000195918">
    <property type="component" value="Unassembled WGS sequence"/>
</dbReference>
<reference evidence="2" key="1">
    <citation type="submission" date="2017-02" db="EMBL/GenBank/DDBJ databases">
        <authorList>
            <person name="Dridi B."/>
        </authorList>
    </citation>
    <scope>NUCLEOTIDE SEQUENCE [LARGE SCALE GENOMIC DNA]</scope>
    <source>
        <strain evidence="2">bH819</strain>
    </source>
</reference>
<name>A0A1X6WKL9_9ENTE</name>
<gene>
    <name evidence="1" type="ORF">FM121_01795</name>
</gene>
<dbReference type="EMBL" id="FWFD01000003">
    <property type="protein sequence ID" value="SLM84797.1"/>
    <property type="molecule type" value="Genomic_DNA"/>
</dbReference>
<dbReference type="RefSeq" id="WP_086950440.1">
    <property type="nucleotide sequence ID" value="NZ_FWFD01000003.1"/>
</dbReference>
<dbReference type="SUPFAM" id="SSF53850">
    <property type="entry name" value="Periplasmic binding protein-like II"/>
    <property type="match status" value="1"/>
</dbReference>
<sequence>MKGWFIIATIRLQQNRINPLVLPVILAKELGFFEKHDVDVTLELADDFIFQGKAAFLNGEVDAQMGDTTFFFYYLKDGKDAVITSTLTRTIQLAGYENSKYLTDFRVGINRTGLFRFFAETYLYDVLPKTSYVYINNTYERMEKLKAHQIDGLVAIDPFISEVLAIPDTEVIWHSNELDACYVMWCFDANFVKENPEDVKNFHLALEEAQSYFNHQTSEEKINLLTNYCHLPIEKAQAFADFNYEEQRNYSELDFMLLQEWLFKNQEINGKISPTKGIFKTFG</sequence>